<organism evidence="1 2">
    <name type="scientific">Ladona fulva</name>
    <name type="common">Scarce chaser dragonfly</name>
    <name type="synonym">Libellula fulva</name>
    <dbReference type="NCBI Taxonomy" id="123851"/>
    <lineage>
        <taxon>Eukaryota</taxon>
        <taxon>Metazoa</taxon>
        <taxon>Ecdysozoa</taxon>
        <taxon>Arthropoda</taxon>
        <taxon>Hexapoda</taxon>
        <taxon>Insecta</taxon>
        <taxon>Pterygota</taxon>
        <taxon>Palaeoptera</taxon>
        <taxon>Odonata</taxon>
        <taxon>Epiprocta</taxon>
        <taxon>Anisoptera</taxon>
        <taxon>Libelluloidea</taxon>
        <taxon>Libellulidae</taxon>
        <taxon>Ladona</taxon>
    </lineage>
</organism>
<dbReference type="Gene3D" id="3.30.420.10">
    <property type="entry name" value="Ribonuclease H-like superfamily/Ribonuclease H"/>
    <property type="match status" value="1"/>
</dbReference>
<gene>
    <name evidence="1" type="ORF">J437_LFUL019427</name>
</gene>
<protein>
    <submittedName>
        <fullName evidence="1">Uncharacterized protein</fullName>
    </submittedName>
</protein>
<comment type="caution">
    <text evidence="1">The sequence shown here is derived from an EMBL/GenBank/DDBJ whole genome shotgun (WGS) entry which is preliminary data.</text>
</comment>
<reference evidence="1" key="2">
    <citation type="submission" date="2017-10" db="EMBL/GenBank/DDBJ databases">
        <title>Ladona fulva Genome sequencing and assembly.</title>
        <authorList>
            <person name="Murali S."/>
            <person name="Richards S."/>
            <person name="Bandaranaike D."/>
            <person name="Bellair M."/>
            <person name="Blankenburg K."/>
            <person name="Chao H."/>
            <person name="Dinh H."/>
            <person name="Doddapaneni H."/>
            <person name="Dugan-Rocha S."/>
            <person name="Elkadiri S."/>
            <person name="Gnanaolivu R."/>
            <person name="Hernandez B."/>
            <person name="Skinner E."/>
            <person name="Javaid M."/>
            <person name="Lee S."/>
            <person name="Li M."/>
            <person name="Ming W."/>
            <person name="Munidasa M."/>
            <person name="Muniz J."/>
            <person name="Nguyen L."/>
            <person name="Hughes D."/>
            <person name="Osuji N."/>
            <person name="Pu L.-L."/>
            <person name="Puazo M."/>
            <person name="Qu C."/>
            <person name="Quiroz J."/>
            <person name="Raj R."/>
            <person name="Weissenberger G."/>
            <person name="Xin Y."/>
            <person name="Zou X."/>
            <person name="Han Y."/>
            <person name="Worley K."/>
            <person name="Muzny D."/>
            <person name="Gibbs R."/>
        </authorList>
    </citation>
    <scope>NUCLEOTIDE SEQUENCE</scope>
    <source>
        <strain evidence="1">Sampled in the wild</strain>
    </source>
</reference>
<name>A0A8K0KRQ8_LADFU</name>
<proteinExistence type="predicted"/>
<reference evidence="1" key="1">
    <citation type="submission" date="2013-04" db="EMBL/GenBank/DDBJ databases">
        <authorList>
            <person name="Qu J."/>
            <person name="Murali S.C."/>
            <person name="Bandaranaike D."/>
            <person name="Bellair M."/>
            <person name="Blankenburg K."/>
            <person name="Chao H."/>
            <person name="Dinh H."/>
            <person name="Doddapaneni H."/>
            <person name="Downs B."/>
            <person name="Dugan-Rocha S."/>
            <person name="Elkadiri S."/>
            <person name="Gnanaolivu R.D."/>
            <person name="Hernandez B."/>
            <person name="Javaid M."/>
            <person name="Jayaseelan J.C."/>
            <person name="Lee S."/>
            <person name="Li M."/>
            <person name="Ming W."/>
            <person name="Munidasa M."/>
            <person name="Muniz J."/>
            <person name="Nguyen L."/>
            <person name="Ongeri F."/>
            <person name="Osuji N."/>
            <person name="Pu L.-L."/>
            <person name="Puazo M."/>
            <person name="Qu C."/>
            <person name="Quiroz J."/>
            <person name="Raj R."/>
            <person name="Weissenberger G."/>
            <person name="Xin Y."/>
            <person name="Zou X."/>
            <person name="Han Y."/>
            <person name="Richards S."/>
            <person name="Worley K."/>
            <person name="Muzny D."/>
            <person name="Gibbs R."/>
        </authorList>
    </citation>
    <scope>NUCLEOTIDE SEQUENCE</scope>
    <source>
        <strain evidence="1">Sampled in the wild</strain>
    </source>
</reference>
<dbReference type="InterPro" id="IPR036397">
    <property type="entry name" value="RNaseH_sf"/>
</dbReference>
<dbReference type="OrthoDB" id="6511194at2759"/>
<keyword evidence="2" id="KW-1185">Reference proteome</keyword>
<dbReference type="GO" id="GO:0003676">
    <property type="term" value="F:nucleic acid binding"/>
    <property type="evidence" value="ECO:0007669"/>
    <property type="project" value="InterPro"/>
</dbReference>
<dbReference type="EMBL" id="KZ309977">
    <property type="protein sequence ID" value="KAG8239785.1"/>
    <property type="molecule type" value="Genomic_DNA"/>
</dbReference>
<evidence type="ECO:0000313" key="2">
    <source>
        <dbReference type="Proteomes" id="UP000792457"/>
    </source>
</evidence>
<dbReference type="AlphaFoldDB" id="A0A8K0KRQ8"/>
<evidence type="ECO:0000313" key="1">
    <source>
        <dbReference type="EMBL" id="KAG8239785.1"/>
    </source>
</evidence>
<sequence>MIVTDNIIRWHYIYLRQLKKYRREWRKIVYIDETWINIGQTVNKAWREQVIKTPRDAFLSGLSTGQKMDLLKGHYSFFCKKKIKEEHEEVDEDSYESYLLSNVPRGSVIVLGQCLKIGIFTFNKLEERQHQGVVDQQKYKLR</sequence>
<dbReference type="Proteomes" id="UP000792457">
    <property type="component" value="Unassembled WGS sequence"/>
</dbReference>
<accession>A0A8K0KRQ8</accession>